<dbReference type="Gene3D" id="2.20.25.20">
    <property type="match status" value="1"/>
</dbReference>
<feature type="compositionally biased region" description="Basic and acidic residues" evidence="3">
    <location>
        <begin position="21"/>
        <end position="36"/>
    </location>
</feature>
<dbReference type="GO" id="GO:0005956">
    <property type="term" value="C:protein kinase CK2 complex"/>
    <property type="evidence" value="ECO:0007669"/>
    <property type="project" value="UniProtKB-UniRule"/>
</dbReference>
<accession>A0A922A943</accession>
<comment type="similarity">
    <text evidence="1 2">Belongs to the casein kinase 2 subunit beta family.</text>
</comment>
<sequence length="262" mass="29346">MYRDRGGGVGSSRSEIVGGPLDRKRINDALDRHLEKSSPSTSRGGLNSKDKERLSVPSTSTGKSQQLDHRDSRPASLAKNKCSDEESETDSEGSDVSGSDGDDTSWISWFCNLRGNEFFCEVDDEYVQDDFNLCGLSSQVPYYDYALDLILDVESSHEEQNELVESAAEMLYGLIHVRYILTSKGMAAMLEKYKNYDFGRCPRVYCCGQPCLPVGQSDIPRSSTVKIYCPKCEDIYYPRSKYQGNIDGAYFGTTFPHLFLMT</sequence>
<dbReference type="Proteomes" id="UP000811246">
    <property type="component" value="Chromosome 14"/>
</dbReference>
<reference evidence="4" key="1">
    <citation type="submission" date="2021-01" db="EMBL/GenBank/DDBJ databases">
        <authorList>
            <person name="Lovell J.T."/>
            <person name="Bentley N."/>
            <person name="Bhattarai G."/>
            <person name="Jenkins J.W."/>
            <person name="Sreedasyam A."/>
            <person name="Alarcon Y."/>
            <person name="Bock C."/>
            <person name="Boston L."/>
            <person name="Carlson J."/>
            <person name="Cervantes K."/>
            <person name="Clermont K."/>
            <person name="Krom N."/>
            <person name="Kubenka K."/>
            <person name="Mamidi S."/>
            <person name="Mattison C."/>
            <person name="Monteros M."/>
            <person name="Pisani C."/>
            <person name="Plott C."/>
            <person name="Rajasekar S."/>
            <person name="Rhein H.S."/>
            <person name="Rohla C."/>
            <person name="Song M."/>
            <person name="Hilaire R.S."/>
            <person name="Shu S."/>
            <person name="Wells L."/>
            <person name="Wang X."/>
            <person name="Webber J."/>
            <person name="Heerema R.J."/>
            <person name="Klein P."/>
            <person name="Conner P."/>
            <person name="Grauke L."/>
            <person name="Grimwood J."/>
            <person name="Schmutz J."/>
            <person name="Randall J.J."/>
        </authorList>
    </citation>
    <scope>NUCLEOTIDE SEQUENCE</scope>
    <source>
        <tissue evidence="4">Leaf</tissue>
    </source>
</reference>
<dbReference type="Pfam" id="PF01214">
    <property type="entry name" value="CK_II_beta"/>
    <property type="match status" value="1"/>
</dbReference>
<dbReference type="PRINTS" id="PR00472">
    <property type="entry name" value="CASNKINASEII"/>
</dbReference>
<evidence type="ECO:0000313" key="5">
    <source>
        <dbReference type="Proteomes" id="UP000811246"/>
    </source>
</evidence>
<organism evidence="4 5">
    <name type="scientific">Carya illinoinensis</name>
    <name type="common">Pecan</name>
    <dbReference type="NCBI Taxonomy" id="32201"/>
    <lineage>
        <taxon>Eukaryota</taxon>
        <taxon>Viridiplantae</taxon>
        <taxon>Streptophyta</taxon>
        <taxon>Embryophyta</taxon>
        <taxon>Tracheophyta</taxon>
        <taxon>Spermatophyta</taxon>
        <taxon>Magnoliopsida</taxon>
        <taxon>eudicotyledons</taxon>
        <taxon>Gunneridae</taxon>
        <taxon>Pentapetalae</taxon>
        <taxon>rosids</taxon>
        <taxon>fabids</taxon>
        <taxon>Fagales</taxon>
        <taxon>Juglandaceae</taxon>
        <taxon>Carya</taxon>
    </lineage>
</organism>
<evidence type="ECO:0000256" key="2">
    <source>
        <dbReference type="RuleBase" id="RU361268"/>
    </source>
</evidence>
<comment type="subunit">
    <text evidence="2">Tetramer of two alpha and two beta subunits.</text>
</comment>
<dbReference type="PANTHER" id="PTHR11740">
    <property type="entry name" value="CASEIN KINASE II SUBUNIT BETA"/>
    <property type="match status" value="1"/>
</dbReference>
<dbReference type="GO" id="GO:0019887">
    <property type="term" value="F:protein kinase regulator activity"/>
    <property type="evidence" value="ECO:0007669"/>
    <property type="project" value="InterPro"/>
</dbReference>
<protein>
    <recommendedName>
        <fullName evidence="2">Casein kinase II subunit beta</fullName>
        <shortName evidence="2">CK II beta</shortName>
    </recommendedName>
</protein>
<gene>
    <name evidence="4" type="ORF">I3842_14G020300</name>
</gene>
<dbReference type="SUPFAM" id="SSF57798">
    <property type="entry name" value="Casein kinase II beta subunit"/>
    <property type="match status" value="1"/>
</dbReference>
<dbReference type="PANTHER" id="PTHR11740:SF0">
    <property type="entry name" value="CASEIN KINASE II SUBUNIT BETA"/>
    <property type="match status" value="1"/>
</dbReference>
<evidence type="ECO:0000313" key="4">
    <source>
        <dbReference type="EMBL" id="KAG6677318.1"/>
    </source>
</evidence>
<comment type="caution">
    <text evidence="4">The sequence shown here is derived from an EMBL/GenBank/DDBJ whole genome shotgun (WGS) entry which is preliminary data.</text>
</comment>
<dbReference type="InterPro" id="IPR016149">
    <property type="entry name" value="Casein_kin_II_reg-sub_N"/>
</dbReference>
<dbReference type="EMBL" id="CM031838">
    <property type="protein sequence ID" value="KAG6677318.1"/>
    <property type="molecule type" value="Genomic_DNA"/>
</dbReference>
<dbReference type="InterPro" id="IPR035991">
    <property type="entry name" value="Casein_kinase_II_beta-like"/>
</dbReference>
<dbReference type="InterPro" id="IPR000704">
    <property type="entry name" value="Casein_kinase_II_reg-sub"/>
</dbReference>
<feature type="region of interest" description="Disordered" evidence="3">
    <location>
        <begin position="1"/>
        <end position="101"/>
    </location>
</feature>
<dbReference type="FunFam" id="1.10.1820.10:FF:000002">
    <property type="entry name" value="Casein kinase II subunit beta"/>
    <property type="match status" value="1"/>
</dbReference>
<evidence type="ECO:0000256" key="3">
    <source>
        <dbReference type="SAM" id="MobiDB-lite"/>
    </source>
</evidence>
<dbReference type="SMART" id="SM01085">
    <property type="entry name" value="CK_II_beta"/>
    <property type="match status" value="1"/>
</dbReference>
<dbReference type="PROSITE" id="PS01101">
    <property type="entry name" value="CK2_BETA"/>
    <property type="match status" value="1"/>
</dbReference>
<evidence type="ECO:0000256" key="1">
    <source>
        <dbReference type="ARBA" id="ARBA00006941"/>
    </source>
</evidence>
<dbReference type="Gene3D" id="1.10.1820.10">
    <property type="entry name" value="protein kinase ck2 holoenzyme, chain C, domain 1"/>
    <property type="match status" value="1"/>
</dbReference>
<proteinExistence type="inferred from homology"/>
<feature type="compositionally biased region" description="Polar residues" evidence="3">
    <location>
        <begin position="56"/>
        <end position="65"/>
    </location>
</feature>
<dbReference type="AlphaFoldDB" id="A0A922A943"/>
<dbReference type="FunFam" id="2.20.25.20:FF:000011">
    <property type="entry name" value="Casein kinase II subunit beta"/>
    <property type="match status" value="1"/>
</dbReference>
<dbReference type="GO" id="GO:0005737">
    <property type="term" value="C:cytoplasm"/>
    <property type="evidence" value="ECO:0007669"/>
    <property type="project" value="TreeGrafter"/>
</dbReference>
<name>A0A922A943_CARIL</name>
<comment type="function">
    <text evidence="2">Plays a complex role in regulating the basal catalytic activity of the alpha subunit.</text>
</comment>